<evidence type="ECO:0000313" key="3">
    <source>
        <dbReference type="Proteomes" id="UP000827549"/>
    </source>
</evidence>
<sequence length="110" mass="12161">MAPTKPDNSKAAHAKPDAHQTQTDAQKWAEQHGAAAKQPPCRLFAITQFECTATMKIECFPLERIFRQCGSGPAVEVTNHLTEQDGVAVVQPAFIAHPPKGKDFDFRLYK</sequence>
<feature type="compositionally biased region" description="Basic and acidic residues" evidence="1">
    <location>
        <begin position="7"/>
        <end position="18"/>
    </location>
</feature>
<organism evidence="2 3">
    <name type="scientific">Vanrija pseudolonga</name>
    <dbReference type="NCBI Taxonomy" id="143232"/>
    <lineage>
        <taxon>Eukaryota</taxon>
        <taxon>Fungi</taxon>
        <taxon>Dikarya</taxon>
        <taxon>Basidiomycota</taxon>
        <taxon>Agaricomycotina</taxon>
        <taxon>Tremellomycetes</taxon>
        <taxon>Trichosporonales</taxon>
        <taxon>Trichosporonaceae</taxon>
        <taxon>Vanrija</taxon>
    </lineage>
</organism>
<keyword evidence="3" id="KW-1185">Reference proteome</keyword>
<dbReference type="InterPro" id="IPR024645">
    <property type="entry name" value="Mitochondr_Som1"/>
</dbReference>
<proteinExistence type="predicted"/>
<feature type="region of interest" description="Disordered" evidence="1">
    <location>
        <begin position="1"/>
        <end position="37"/>
    </location>
</feature>
<reference evidence="2" key="1">
    <citation type="submission" date="2023-10" db="EMBL/GenBank/DDBJ databases">
        <authorList>
            <person name="Noh H."/>
        </authorList>
    </citation>
    <scope>NUCLEOTIDE SEQUENCE</scope>
    <source>
        <strain evidence="2">DUCC4014</strain>
    </source>
</reference>
<dbReference type="Pfam" id="PF11093">
    <property type="entry name" value="Mitochondr_Som1"/>
    <property type="match status" value="1"/>
</dbReference>
<protein>
    <submittedName>
        <fullName evidence="2">Uncharacterized protein</fullName>
    </submittedName>
</protein>
<dbReference type="Proteomes" id="UP000827549">
    <property type="component" value="Chromosome 6"/>
</dbReference>
<evidence type="ECO:0000256" key="1">
    <source>
        <dbReference type="SAM" id="MobiDB-lite"/>
    </source>
</evidence>
<dbReference type="GeneID" id="87811711"/>
<gene>
    <name evidence="2" type="ORF">LOC62_06G008547</name>
</gene>
<dbReference type="GO" id="GO:0042720">
    <property type="term" value="C:mitochondrial inner membrane peptidase complex"/>
    <property type="evidence" value="ECO:0007669"/>
    <property type="project" value="InterPro"/>
</dbReference>
<dbReference type="EMBL" id="CP086719">
    <property type="protein sequence ID" value="WOO85043.1"/>
    <property type="molecule type" value="Genomic_DNA"/>
</dbReference>
<name>A0AAF0YK15_9TREE</name>
<evidence type="ECO:0000313" key="2">
    <source>
        <dbReference type="EMBL" id="WOO85043.1"/>
    </source>
</evidence>
<dbReference type="AlphaFoldDB" id="A0AAF0YK15"/>
<dbReference type="RefSeq" id="XP_062631069.1">
    <property type="nucleotide sequence ID" value="XM_062775085.1"/>
</dbReference>
<accession>A0AAF0YK15</accession>